<accession>A0ABU7V4Q9</accession>
<name>A0ABU7V4Q9_9MICO</name>
<sequence length="225" mass="22917">MPRIRALALWAGSLYLVTHVTSVAAAFAYAGGIAESSVGLLRTGIALELILAIACVANGTVLLAALRPSGPAAAYTFAGLRTLEGAIIGAGILPILALVSVLSGAIPGADIAIATSPDPTIVASLVGMHAASFLVGQGLVIGVNTLVLSWLLWRSRAVVRGIPVLGAVGATLVLVSDLAQLFGFMDQTNVLAGLAAAPIFAFELWFAGYLLFVGFRPSVERAQLG</sequence>
<feature type="transmembrane region" description="Helical" evidence="1">
    <location>
        <begin position="49"/>
        <end position="66"/>
    </location>
</feature>
<keyword evidence="3" id="KW-1185">Reference proteome</keyword>
<keyword evidence="1" id="KW-1133">Transmembrane helix</keyword>
<feature type="transmembrane region" description="Helical" evidence="1">
    <location>
        <begin position="190"/>
        <end position="212"/>
    </location>
</feature>
<feature type="transmembrane region" description="Helical" evidence="1">
    <location>
        <begin position="164"/>
        <end position="184"/>
    </location>
</feature>
<proteinExistence type="predicted"/>
<reference evidence="2 3" key="1">
    <citation type="submission" date="2024-01" db="EMBL/GenBank/DDBJ databases">
        <title>the genome sequence of strain Microbacterium schleiferi NBRC 15075.</title>
        <authorList>
            <person name="Ding Y."/>
            <person name="Zhang G."/>
        </authorList>
    </citation>
    <scope>NUCLEOTIDE SEQUENCE [LARGE SCALE GENOMIC DNA]</scope>
    <source>
        <strain evidence="2 3">NBRC 15075</strain>
    </source>
</reference>
<keyword evidence="1" id="KW-0472">Membrane</keyword>
<protein>
    <submittedName>
        <fullName evidence="2">DUF4386 domain-containing protein</fullName>
    </submittedName>
</protein>
<feature type="transmembrane region" description="Helical" evidence="1">
    <location>
        <begin position="86"/>
        <end position="106"/>
    </location>
</feature>
<comment type="caution">
    <text evidence="2">The sequence shown here is derived from an EMBL/GenBank/DDBJ whole genome shotgun (WGS) entry which is preliminary data.</text>
</comment>
<evidence type="ECO:0000313" key="3">
    <source>
        <dbReference type="Proteomes" id="UP001351900"/>
    </source>
</evidence>
<dbReference type="InterPro" id="IPR025495">
    <property type="entry name" value="DUF4386"/>
</dbReference>
<gene>
    <name evidence="2" type="ORF">V2V91_05905</name>
</gene>
<dbReference type="Pfam" id="PF14329">
    <property type="entry name" value="DUF4386"/>
    <property type="match status" value="1"/>
</dbReference>
<evidence type="ECO:0000256" key="1">
    <source>
        <dbReference type="SAM" id="Phobius"/>
    </source>
</evidence>
<keyword evidence="1" id="KW-0812">Transmembrane</keyword>
<feature type="transmembrane region" description="Helical" evidence="1">
    <location>
        <begin position="126"/>
        <end position="152"/>
    </location>
</feature>
<dbReference type="Proteomes" id="UP001351900">
    <property type="component" value="Unassembled WGS sequence"/>
</dbReference>
<dbReference type="EMBL" id="JAZHOV010000003">
    <property type="protein sequence ID" value="MEF2254672.1"/>
    <property type="molecule type" value="Genomic_DNA"/>
</dbReference>
<dbReference type="RefSeq" id="WP_292708267.1">
    <property type="nucleotide sequence ID" value="NZ_BAAAUO010000002.1"/>
</dbReference>
<organism evidence="2 3">
    <name type="scientific">Microbacterium schleiferi</name>
    <dbReference type="NCBI Taxonomy" id="69362"/>
    <lineage>
        <taxon>Bacteria</taxon>
        <taxon>Bacillati</taxon>
        <taxon>Actinomycetota</taxon>
        <taxon>Actinomycetes</taxon>
        <taxon>Micrococcales</taxon>
        <taxon>Microbacteriaceae</taxon>
        <taxon>Microbacterium</taxon>
    </lineage>
</organism>
<evidence type="ECO:0000313" key="2">
    <source>
        <dbReference type="EMBL" id="MEF2254672.1"/>
    </source>
</evidence>